<evidence type="ECO:0000313" key="2">
    <source>
        <dbReference type="Proteomes" id="UP000027937"/>
    </source>
</evidence>
<protein>
    <submittedName>
        <fullName evidence="1">Uncharacterized protein</fullName>
    </submittedName>
</protein>
<comment type="caution">
    <text evidence="1">The sequence shown here is derived from an EMBL/GenBank/DDBJ whole genome shotgun (WGS) entry which is preliminary data.</text>
</comment>
<dbReference type="Proteomes" id="UP000027937">
    <property type="component" value="Unassembled WGS sequence"/>
</dbReference>
<evidence type="ECO:0000313" key="1">
    <source>
        <dbReference type="EMBL" id="KEI15237.1"/>
    </source>
</evidence>
<dbReference type="EMBL" id="JENX01000112">
    <property type="protein sequence ID" value="KEI15237.1"/>
    <property type="molecule type" value="Genomic_DNA"/>
</dbReference>
<reference evidence="1 2" key="1">
    <citation type="submission" date="2014-02" db="EMBL/GenBank/DDBJ databases">
        <title>Plasmidome dynamics in the species complex Clostridium novyi sensu lato converts strains of independent lineages into distinctly different pathogens.</title>
        <authorList>
            <person name="Skarin H."/>
            <person name="Segerman B."/>
        </authorList>
    </citation>
    <scope>NUCLEOTIDE SEQUENCE [LARGE SCALE GENOMIC DNA]</scope>
    <source>
        <strain evidence="1 2">NCTC 9693</strain>
    </source>
</reference>
<accession>A0ABR4TC39</accession>
<dbReference type="RefSeq" id="WP_039229920.1">
    <property type="nucleotide sequence ID" value="NZ_JENX01000112.1"/>
</dbReference>
<keyword evidence="2" id="KW-1185">Reference proteome</keyword>
<organism evidence="1 2">
    <name type="scientific">Clostridium haemolyticum NCTC 9693</name>
    <dbReference type="NCBI Taxonomy" id="1443114"/>
    <lineage>
        <taxon>Bacteria</taxon>
        <taxon>Bacillati</taxon>
        <taxon>Bacillota</taxon>
        <taxon>Clostridia</taxon>
        <taxon>Eubacteriales</taxon>
        <taxon>Clostridiaceae</taxon>
        <taxon>Clostridium</taxon>
    </lineage>
</organism>
<name>A0ABR4TC39_CLOHA</name>
<sequence>MTIQSKEAILAKHKEIEEIYIKNKELYQYRFKNIYSKQFFIRKYRTIDRIVQPYIYIAKGNVKNFFGERPIITILKLENKVPHRIYTEFIEKV</sequence>
<proteinExistence type="predicted"/>
<gene>
    <name evidence="1" type="ORF">Z960_01270</name>
</gene>